<feature type="non-terminal residue" evidence="2">
    <location>
        <position position="523"/>
    </location>
</feature>
<feature type="compositionally biased region" description="Basic residues" evidence="1">
    <location>
        <begin position="504"/>
        <end position="523"/>
    </location>
</feature>
<feature type="region of interest" description="Disordered" evidence="1">
    <location>
        <begin position="178"/>
        <end position="201"/>
    </location>
</feature>
<feature type="region of interest" description="Disordered" evidence="1">
    <location>
        <begin position="229"/>
        <end position="285"/>
    </location>
</feature>
<gene>
    <name evidence="2" type="primary">Fam169a</name>
    <name evidence="2" type="ORF">ATLROG_R03800</name>
</gene>
<dbReference type="AlphaFoldDB" id="A0A7L3WJM2"/>
<feature type="non-terminal residue" evidence="2">
    <location>
        <position position="1"/>
    </location>
</feature>
<name>A0A7L3WJM2_9GRUI</name>
<comment type="caution">
    <text evidence="2">The sequence shown here is derived from an EMBL/GenBank/DDBJ whole genome shotgun (WGS) entry which is preliminary data.</text>
</comment>
<dbReference type="PANTHER" id="PTHR22442">
    <property type="match status" value="1"/>
</dbReference>
<protein>
    <submittedName>
        <fullName evidence="2">F169A protein</fullName>
    </submittedName>
</protein>
<proteinExistence type="predicted"/>
<evidence type="ECO:0000313" key="2">
    <source>
        <dbReference type="EMBL" id="NXV76353.1"/>
    </source>
</evidence>
<dbReference type="OrthoDB" id="9068395at2759"/>
<reference evidence="2 3" key="1">
    <citation type="submission" date="2019-09" db="EMBL/GenBank/DDBJ databases">
        <title>Bird 10,000 Genomes (B10K) Project - Family phase.</title>
        <authorList>
            <person name="Zhang G."/>
        </authorList>
    </citation>
    <scope>NUCLEOTIDE SEQUENCE [LARGE SCALE GENOMIC DNA]</scope>
    <source>
        <strain evidence="2">OUT-0055</strain>
        <tissue evidence="2">Blood</tissue>
    </source>
</reference>
<dbReference type="InterPro" id="IPR029625">
    <property type="entry name" value="FAM169"/>
</dbReference>
<sequence>FFSLIFPGSVCNSYSGAVYKLTVLYTMFVRRRHRGIDSGLIILEDFVNSFAEDHLGLRYPLSPFAYTGRLFNLLFFCVSSVCSACKQFLEKYAEYRNRLWQVEGPGHWCQITSIMHLLRRRERELAGEASEKGNKNSQAEGSSSQTASVSEASGQTTELETQQSVEFLAVTTAVQTRSSQVKRPRIGKTRLESEPGTSQGVVEKTHVSESRMYFKTCCRSELPARTSERSEVLNVSEDNTVEKDEEGIVENENQSASEVDPRVSHPEKQTEREEIPLEPLNGEVTEEVDKTSLMAEEEMANEVLSDEFKLQSETRGEEPLTLIVPLIVEAPEKPSGDTVTEEVRELKQNDSELLTEENTLVQEGTEEQQEPENSTTEIVAASASKDEPSDNGLPNAVVAEAEEPVFEDVSPKTASSLEEQNEEARHNSQEAPAALSQGSLIVVELEGVSLQQPSGQEGQKNQLEEHSEESAEQMDHYMQAAAERAADSSSEEAEIEVPIVDRRNLRRKAKGYKGPPRKKGKSV</sequence>
<evidence type="ECO:0000313" key="3">
    <source>
        <dbReference type="Proteomes" id="UP000518911"/>
    </source>
</evidence>
<evidence type="ECO:0000256" key="1">
    <source>
        <dbReference type="SAM" id="MobiDB-lite"/>
    </source>
</evidence>
<feature type="region of interest" description="Disordered" evidence="1">
    <location>
        <begin position="327"/>
        <end position="523"/>
    </location>
</feature>
<feature type="compositionally biased region" description="Basic and acidic residues" evidence="1">
    <location>
        <begin position="462"/>
        <end position="475"/>
    </location>
</feature>
<dbReference type="EMBL" id="VZUJ01075403">
    <property type="protein sequence ID" value="NXV76353.1"/>
    <property type="molecule type" value="Genomic_DNA"/>
</dbReference>
<feature type="region of interest" description="Disordered" evidence="1">
    <location>
        <begin position="125"/>
        <end position="156"/>
    </location>
</feature>
<feature type="compositionally biased region" description="Low complexity" evidence="1">
    <location>
        <begin position="139"/>
        <end position="154"/>
    </location>
</feature>
<feature type="compositionally biased region" description="Basic and acidic residues" evidence="1">
    <location>
        <begin position="125"/>
        <end position="134"/>
    </location>
</feature>
<feature type="compositionally biased region" description="Polar residues" evidence="1">
    <location>
        <begin position="449"/>
        <end position="461"/>
    </location>
</feature>
<accession>A0A7L3WJM2</accession>
<dbReference type="Proteomes" id="UP000518911">
    <property type="component" value="Unassembled WGS sequence"/>
</dbReference>
<feature type="compositionally biased region" description="Basic and acidic residues" evidence="1">
    <location>
        <begin position="330"/>
        <end position="350"/>
    </location>
</feature>
<dbReference type="PANTHER" id="PTHR22442:SF3">
    <property type="entry name" value="SOLUBLE LAMIN-ASSOCIATED PROTEIN OF 75 KDA"/>
    <property type="match status" value="1"/>
</dbReference>
<keyword evidence="3" id="KW-1185">Reference proteome</keyword>
<organism evidence="2 3">
    <name type="scientific">Atlantisia rogersi</name>
    <name type="common">Inaccessible Island rail</name>
    <dbReference type="NCBI Taxonomy" id="2478892"/>
    <lineage>
        <taxon>Eukaryota</taxon>
        <taxon>Metazoa</taxon>
        <taxon>Chordata</taxon>
        <taxon>Craniata</taxon>
        <taxon>Vertebrata</taxon>
        <taxon>Euteleostomi</taxon>
        <taxon>Archelosauria</taxon>
        <taxon>Archosauria</taxon>
        <taxon>Dinosauria</taxon>
        <taxon>Saurischia</taxon>
        <taxon>Theropoda</taxon>
        <taxon>Coelurosauria</taxon>
        <taxon>Aves</taxon>
        <taxon>Neognathae</taxon>
        <taxon>Neoaves</taxon>
        <taxon>Gruiformes</taxon>
        <taxon>Rallidae</taxon>
        <taxon>Atlantisia</taxon>
    </lineage>
</organism>
<feature type="compositionally biased region" description="Basic and acidic residues" evidence="1">
    <location>
        <begin position="259"/>
        <end position="275"/>
    </location>
</feature>